<organism evidence="3 4">
    <name type="scientific">Lymnaea stagnalis</name>
    <name type="common">Great pond snail</name>
    <name type="synonym">Helix stagnalis</name>
    <dbReference type="NCBI Taxonomy" id="6523"/>
    <lineage>
        <taxon>Eukaryota</taxon>
        <taxon>Metazoa</taxon>
        <taxon>Spiralia</taxon>
        <taxon>Lophotrochozoa</taxon>
        <taxon>Mollusca</taxon>
        <taxon>Gastropoda</taxon>
        <taxon>Heterobranchia</taxon>
        <taxon>Euthyneura</taxon>
        <taxon>Panpulmonata</taxon>
        <taxon>Hygrophila</taxon>
        <taxon>Lymnaeoidea</taxon>
        <taxon>Lymnaeidae</taxon>
        <taxon>Lymnaea</taxon>
    </lineage>
</organism>
<evidence type="ECO:0000259" key="2">
    <source>
        <dbReference type="Pfam" id="PF01431"/>
    </source>
</evidence>
<dbReference type="InterPro" id="IPR024079">
    <property type="entry name" value="MetalloPept_cat_dom_sf"/>
</dbReference>
<comment type="caution">
    <text evidence="3">The sequence shown here is derived from an EMBL/GenBank/DDBJ whole genome shotgun (WGS) entry which is preliminary data.</text>
</comment>
<dbReference type="Proteomes" id="UP001497497">
    <property type="component" value="Unassembled WGS sequence"/>
</dbReference>
<keyword evidence="4" id="KW-1185">Reference proteome</keyword>
<dbReference type="Gene3D" id="3.40.390.10">
    <property type="entry name" value="Collagenase (Catalytic Domain)"/>
    <property type="match status" value="1"/>
</dbReference>
<gene>
    <name evidence="3" type="ORF">GSLYS_00020199001</name>
</gene>
<comment type="similarity">
    <text evidence="1">Belongs to the peptidase M13 family.</text>
</comment>
<proteinExistence type="inferred from homology"/>
<accession>A0AAV2IMF2</accession>
<feature type="domain" description="Peptidase M13 C-terminal" evidence="2">
    <location>
        <begin position="100"/>
        <end position="297"/>
    </location>
</feature>
<name>A0AAV2IMF2_LYMST</name>
<reference evidence="3 4" key="1">
    <citation type="submission" date="2024-04" db="EMBL/GenBank/DDBJ databases">
        <authorList>
            <consortium name="Genoscope - CEA"/>
            <person name="William W."/>
        </authorList>
    </citation>
    <scope>NUCLEOTIDE SEQUENCE [LARGE SCALE GENOMIC DNA]</scope>
</reference>
<evidence type="ECO:0000256" key="1">
    <source>
        <dbReference type="ARBA" id="ARBA00007357"/>
    </source>
</evidence>
<dbReference type="PRINTS" id="PR00786">
    <property type="entry name" value="NEPRILYSIN"/>
</dbReference>
<protein>
    <recommendedName>
        <fullName evidence="2">Peptidase M13 C-terminal domain-containing protein</fullName>
    </recommendedName>
</protein>
<dbReference type="SUPFAM" id="SSF55486">
    <property type="entry name" value="Metalloproteases ('zincins'), catalytic domain"/>
    <property type="match status" value="1"/>
</dbReference>
<dbReference type="InterPro" id="IPR018497">
    <property type="entry name" value="Peptidase_M13_C"/>
</dbReference>
<dbReference type="AlphaFoldDB" id="A0AAV2IMF2"/>
<dbReference type="Gene3D" id="1.10.1380.10">
    <property type="entry name" value="Neutral endopeptidase , domain2"/>
    <property type="match status" value="1"/>
</dbReference>
<dbReference type="GO" id="GO:0005886">
    <property type="term" value="C:plasma membrane"/>
    <property type="evidence" value="ECO:0007669"/>
    <property type="project" value="TreeGrafter"/>
</dbReference>
<dbReference type="EMBL" id="CAXITT010000860">
    <property type="protein sequence ID" value="CAL1546822.1"/>
    <property type="molecule type" value="Genomic_DNA"/>
</dbReference>
<dbReference type="GO" id="GO:0016485">
    <property type="term" value="P:protein processing"/>
    <property type="evidence" value="ECO:0007669"/>
    <property type="project" value="TreeGrafter"/>
</dbReference>
<dbReference type="Pfam" id="PF01431">
    <property type="entry name" value="Peptidase_M13"/>
    <property type="match status" value="1"/>
</dbReference>
<dbReference type="PANTHER" id="PTHR11733">
    <property type="entry name" value="ZINC METALLOPROTEASE FAMILY M13 NEPRILYSIN-RELATED"/>
    <property type="match status" value="1"/>
</dbReference>
<dbReference type="PANTHER" id="PTHR11733:SF167">
    <property type="entry name" value="FI17812P1-RELATED"/>
    <property type="match status" value="1"/>
</dbReference>
<dbReference type="InterPro" id="IPR000718">
    <property type="entry name" value="Peptidase_M13"/>
</dbReference>
<sequence length="298" mass="33775">MGENIKKQMVNTFNGVPWFGEQLKAGLIRKAQAMELLIGYPDWVIDPVTLDTIYHNVSVDPGELLFSVMSIKTETGRQKYHQSHSEPCINGLAQLHTIRAFYLGRENRVNIASSVLQLPSFSLHLPTPMQYGGMGTTLGHEIMHAFDNRNIFYDANYKREPNWHSAANETYMKGAMCLNDHYRPWSFGNIRTNGLSSVHEDICDNEGVKLAYKAYKALGELNERRLPGLNLTDDQMFFTAFGQKYCELDLNGIPWAGPTHNHPRIRVWGVASNSEEFAKAFNCPKNSPMNPVKKCTVF</sequence>
<dbReference type="GO" id="GO:0004222">
    <property type="term" value="F:metalloendopeptidase activity"/>
    <property type="evidence" value="ECO:0007669"/>
    <property type="project" value="InterPro"/>
</dbReference>
<evidence type="ECO:0000313" key="4">
    <source>
        <dbReference type="Proteomes" id="UP001497497"/>
    </source>
</evidence>
<dbReference type="PROSITE" id="PS51885">
    <property type="entry name" value="NEPRILYSIN"/>
    <property type="match status" value="1"/>
</dbReference>
<evidence type="ECO:0000313" key="3">
    <source>
        <dbReference type="EMBL" id="CAL1546822.1"/>
    </source>
</evidence>
<dbReference type="InterPro" id="IPR042089">
    <property type="entry name" value="Peptidase_M13_dom_2"/>
</dbReference>